<feature type="domain" description="DDE-1" evidence="1">
    <location>
        <begin position="1"/>
        <end position="88"/>
    </location>
</feature>
<organism evidence="2 3">
    <name type="scientific">Oidiodendron maius (strain Zn)</name>
    <dbReference type="NCBI Taxonomy" id="913774"/>
    <lineage>
        <taxon>Eukaryota</taxon>
        <taxon>Fungi</taxon>
        <taxon>Dikarya</taxon>
        <taxon>Ascomycota</taxon>
        <taxon>Pezizomycotina</taxon>
        <taxon>Leotiomycetes</taxon>
        <taxon>Leotiomycetes incertae sedis</taxon>
        <taxon>Myxotrichaceae</taxon>
        <taxon>Oidiodendron</taxon>
    </lineage>
</organism>
<dbReference type="Pfam" id="PF03184">
    <property type="entry name" value="DDE_1"/>
    <property type="match status" value="1"/>
</dbReference>
<evidence type="ECO:0000259" key="1">
    <source>
        <dbReference type="Pfam" id="PF03184"/>
    </source>
</evidence>
<name>A0A0C3CNY1_OIDMZ</name>
<protein>
    <recommendedName>
        <fullName evidence="1">DDE-1 domain-containing protein</fullName>
    </recommendedName>
</protein>
<gene>
    <name evidence="2" type="ORF">OIDMADRAFT_124220</name>
</gene>
<reference evidence="2 3" key="1">
    <citation type="submission" date="2014-04" db="EMBL/GenBank/DDBJ databases">
        <authorList>
            <consortium name="DOE Joint Genome Institute"/>
            <person name="Kuo A."/>
            <person name="Martino E."/>
            <person name="Perotto S."/>
            <person name="Kohler A."/>
            <person name="Nagy L.G."/>
            <person name="Floudas D."/>
            <person name="Copeland A."/>
            <person name="Barry K.W."/>
            <person name="Cichocki N."/>
            <person name="Veneault-Fourrey C."/>
            <person name="LaButti K."/>
            <person name="Lindquist E.A."/>
            <person name="Lipzen A."/>
            <person name="Lundell T."/>
            <person name="Morin E."/>
            <person name="Murat C."/>
            <person name="Sun H."/>
            <person name="Tunlid A."/>
            <person name="Henrissat B."/>
            <person name="Grigoriev I.V."/>
            <person name="Hibbett D.S."/>
            <person name="Martin F."/>
            <person name="Nordberg H.P."/>
            <person name="Cantor M.N."/>
            <person name="Hua S.X."/>
        </authorList>
    </citation>
    <scope>NUCLEOTIDE SEQUENCE [LARGE SCALE GENOMIC DNA]</scope>
    <source>
        <strain evidence="2 3">Zn</strain>
    </source>
</reference>
<dbReference type="HOGENOM" id="CLU_013929_2_4_1"/>
<dbReference type="OrthoDB" id="3439494at2759"/>
<dbReference type="AlphaFoldDB" id="A0A0C3CNY1"/>
<dbReference type="Proteomes" id="UP000054321">
    <property type="component" value="Unassembled WGS sequence"/>
</dbReference>
<feature type="non-terminal residue" evidence="2">
    <location>
        <position position="1"/>
    </location>
</feature>
<sequence length="113" mass="13369">DRHTSHECPQFVLKAEENNIALFQFPSHLTHILQALDVRVFRPWKHFHKQAVLNTLRSLDLEYNFCSLFRDLADIRLQTFKNYTINNAFQESRTWPVSAKVTVKAMKRLLINS</sequence>
<dbReference type="STRING" id="913774.A0A0C3CNY1"/>
<keyword evidence="3" id="KW-1185">Reference proteome</keyword>
<proteinExistence type="predicted"/>
<dbReference type="EMBL" id="KN832877">
    <property type="protein sequence ID" value="KIN00699.1"/>
    <property type="molecule type" value="Genomic_DNA"/>
</dbReference>
<evidence type="ECO:0000313" key="2">
    <source>
        <dbReference type="EMBL" id="KIN00699.1"/>
    </source>
</evidence>
<dbReference type="InParanoid" id="A0A0C3CNY1"/>
<dbReference type="InterPro" id="IPR004875">
    <property type="entry name" value="DDE_SF_endonuclease_dom"/>
</dbReference>
<accession>A0A0C3CNY1</accession>
<evidence type="ECO:0000313" key="3">
    <source>
        <dbReference type="Proteomes" id="UP000054321"/>
    </source>
</evidence>
<reference evidence="3" key="2">
    <citation type="submission" date="2015-01" db="EMBL/GenBank/DDBJ databases">
        <title>Evolutionary Origins and Diversification of the Mycorrhizal Mutualists.</title>
        <authorList>
            <consortium name="DOE Joint Genome Institute"/>
            <consortium name="Mycorrhizal Genomics Consortium"/>
            <person name="Kohler A."/>
            <person name="Kuo A."/>
            <person name="Nagy L.G."/>
            <person name="Floudas D."/>
            <person name="Copeland A."/>
            <person name="Barry K.W."/>
            <person name="Cichocki N."/>
            <person name="Veneault-Fourrey C."/>
            <person name="LaButti K."/>
            <person name="Lindquist E.A."/>
            <person name="Lipzen A."/>
            <person name="Lundell T."/>
            <person name="Morin E."/>
            <person name="Murat C."/>
            <person name="Riley R."/>
            <person name="Ohm R."/>
            <person name="Sun H."/>
            <person name="Tunlid A."/>
            <person name="Henrissat B."/>
            <person name="Grigoriev I.V."/>
            <person name="Hibbett D.S."/>
            <person name="Martin F."/>
        </authorList>
    </citation>
    <scope>NUCLEOTIDE SEQUENCE [LARGE SCALE GENOMIC DNA]</scope>
    <source>
        <strain evidence="3">Zn</strain>
    </source>
</reference>
<dbReference type="GO" id="GO:0003676">
    <property type="term" value="F:nucleic acid binding"/>
    <property type="evidence" value="ECO:0007669"/>
    <property type="project" value="InterPro"/>
</dbReference>